<proteinExistence type="predicted"/>
<protein>
    <submittedName>
        <fullName evidence="1">Uncharacterized protein</fullName>
    </submittedName>
</protein>
<reference evidence="2" key="1">
    <citation type="journal article" date="2024" name="Proc. Natl. Acad. Sci. U.S.A.">
        <title>Extraordinary preservation of gene collinearity over three hundred million years revealed in homosporous lycophytes.</title>
        <authorList>
            <person name="Li C."/>
            <person name="Wickell D."/>
            <person name="Kuo L.Y."/>
            <person name="Chen X."/>
            <person name="Nie B."/>
            <person name="Liao X."/>
            <person name="Peng D."/>
            <person name="Ji J."/>
            <person name="Jenkins J."/>
            <person name="Williams M."/>
            <person name="Shu S."/>
            <person name="Plott C."/>
            <person name="Barry K."/>
            <person name="Rajasekar S."/>
            <person name="Grimwood J."/>
            <person name="Han X."/>
            <person name="Sun S."/>
            <person name="Hou Z."/>
            <person name="He W."/>
            <person name="Dai G."/>
            <person name="Sun C."/>
            <person name="Schmutz J."/>
            <person name="Leebens-Mack J.H."/>
            <person name="Li F.W."/>
            <person name="Wang L."/>
        </authorList>
    </citation>
    <scope>NUCLEOTIDE SEQUENCE [LARGE SCALE GENOMIC DNA]</scope>
    <source>
        <strain evidence="2">cv. PW_Plant_1</strain>
    </source>
</reference>
<keyword evidence="2" id="KW-1185">Reference proteome</keyword>
<dbReference type="Proteomes" id="UP001162992">
    <property type="component" value="Chromosome 7"/>
</dbReference>
<evidence type="ECO:0000313" key="1">
    <source>
        <dbReference type="EMBL" id="KAJ7548766.1"/>
    </source>
</evidence>
<name>A0ACC2D3F1_DIPCM</name>
<sequence length="104" mass="11515">MPWAERNTHLCHSMPKFLSRDRIERLEEVPKGTAIQILSMIGALLDGYLQSKQVIYRGISCTKSFPAKFALHNGAPQLSKGMASYDGVVVHGIIFAGCLRIEAQ</sequence>
<comment type="caution">
    <text evidence="1">The sequence shown here is derived from an EMBL/GenBank/DDBJ whole genome shotgun (WGS) entry which is preliminary data.</text>
</comment>
<accession>A0ACC2D3F1</accession>
<dbReference type="EMBL" id="CM055098">
    <property type="protein sequence ID" value="KAJ7548766.1"/>
    <property type="molecule type" value="Genomic_DNA"/>
</dbReference>
<gene>
    <name evidence="1" type="ORF">O6H91_07G025900</name>
</gene>
<evidence type="ECO:0000313" key="2">
    <source>
        <dbReference type="Proteomes" id="UP001162992"/>
    </source>
</evidence>
<organism evidence="1 2">
    <name type="scientific">Diphasiastrum complanatum</name>
    <name type="common">Issler's clubmoss</name>
    <name type="synonym">Lycopodium complanatum</name>
    <dbReference type="NCBI Taxonomy" id="34168"/>
    <lineage>
        <taxon>Eukaryota</taxon>
        <taxon>Viridiplantae</taxon>
        <taxon>Streptophyta</taxon>
        <taxon>Embryophyta</taxon>
        <taxon>Tracheophyta</taxon>
        <taxon>Lycopodiopsida</taxon>
        <taxon>Lycopodiales</taxon>
        <taxon>Lycopodiaceae</taxon>
        <taxon>Lycopodioideae</taxon>
        <taxon>Diphasiastrum</taxon>
    </lineage>
</organism>